<gene>
    <name evidence="1" type="ORF">RHMOL_Rhmol07G0270200</name>
</gene>
<keyword evidence="2" id="KW-1185">Reference proteome</keyword>
<protein>
    <submittedName>
        <fullName evidence="1">Uncharacterized protein</fullName>
    </submittedName>
</protein>
<name>A0ACC0N5X6_RHOML</name>
<evidence type="ECO:0000313" key="1">
    <source>
        <dbReference type="EMBL" id="KAI8548386.1"/>
    </source>
</evidence>
<organism evidence="1 2">
    <name type="scientific">Rhododendron molle</name>
    <name type="common">Chinese azalea</name>
    <name type="synonym">Azalea mollis</name>
    <dbReference type="NCBI Taxonomy" id="49168"/>
    <lineage>
        <taxon>Eukaryota</taxon>
        <taxon>Viridiplantae</taxon>
        <taxon>Streptophyta</taxon>
        <taxon>Embryophyta</taxon>
        <taxon>Tracheophyta</taxon>
        <taxon>Spermatophyta</taxon>
        <taxon>Magnoliopsida</taxon>
        <taxon>eudicotyledons</taxon>
        <taxon>Gunneridae</taxon>
        <taxon>Pentapetalae</taxon>
        <taxon>asterids</taxon>
        <taxon>Ericales</taxon>
        <taxon>Ericaceae</taxon>
        <taxon>Ericoideae</taxon>
        <taxon>Rhodoreae</taxon>
        <taxon>Rhododendron</taxon>
    </lineage>
</organism>
<dbReference type="EMBL" id="CM046394">
    <property type="protein sequence ID" value="KAI8548386.1"/>
    <property type="molecule type" value="Genomic_DNA"/>
</dbReference>
<reference evidence="1" key="1">
    <citation type="submission" date="2022-02" db="EMBL/GenBank/DDBJ databases">
        <title>Plant Genome Project.</title>
        <authorList>
            <person name="Zhang R.-G."/>
        </authorList>
    </citation>
    <scope>NUCLEOTIDE SEQUENCE</scope>
    <source>
        <strain evidence="1">AT1</strain>
    </source>
</reference>
<dbReference type="Proteomes" id="UP001062846">
    <property type="component" value="Chromosome 7"/>
</dbReference>
<sequence length="60" mass="6911">MRSESSNARSNNLKVRSTNLTVQYQPEVPKIWSRGESQIVHYHSLRPVVGAELQNSAFRR</sequence>
<accession>A0ACC0N5X6</accession>
<proteinExistence type="predicted"/>
<evidence type="ECO:0000313" key="2">
    <source>
        <dbReference type="Proteomes" id="UP001062846"/>
    </source>
</evidence>
<comment type="caution">
    <text evidence="1">The sequence shown here is derived from an EMBL/GenBank/DDBJ whole genome shotgun (WGS) entry which is preliminary data.</text>
</comment>